<reference evidence="3" key="1">
    <citation type="submission" date="2017-08" db="EMBL/GenBank/DDBJ databases">
        <authorList>
            <person name="Varghese N."/>
            <person name="Submissions S."/>
        </authorList>
    </citation>
    <scope>NUCLEOTIDE SEQUENCE [LARGE SCALE GENOMIC DNA]</scope>
    <source>
        <strain evidence="3">USBA17B2</strain>
    </source>
</reference>
<gene>
    <name evidence="2" type="ORF">SAMN05421879_10191</name>
</gene>
<evidence type="ECO:0000313" key="2">
    <source>
        <dbReference type="EMBL" id="SOC51233.1"/>
    </source>
</evidence>
<accession>A0A285VB54</accession>
<dbReference type="Proteomes" id="UP000219688">
    <property type="component" value="Unassembled WGS sequence"/>
</dbReference>
<feature type="region of interest" description="Disordered" evidence="1">
    <location>
        <begin position="26"/>
        <end position="72"/>
    </location>
</feature>
<sequence length="204" mass="21820">MMRRQGVLTAVVGLGVSMLLNGCSDNSLEDTTVPAPTTETSVTSEPVATSEPPADEAETTTARPELSAEEQDQADIEETLLAFDEALVDALTGQESIEGIYPYSRDTARDQWVTQVMAYDAQGVTFSGVTDMEILEISIEGGTADVVGCRDVSALEAVNSDGESIITDVRLDQSVQDFLLERDASAELGWYVVSDVSRNEPCDG</sequence>
<organism evidence="2 3">
    <name type="scientific">Ornithinimicrobium cerasi</name>
    <dbReference type="NCBI Taxonomy" id="2248773"/>
    <lineage>
        <taxon>Bacteria</taxon>
        <taxon>Bacillati</taxon>
        <taxon>Actinomycetota</taxon>
        <taxon>Actinomycetes</taxon>
        <taxon>Micrococcales</taxon>
        <taxon>Ornithinimicrobiaceae</taxon>
        <taxon>Ornithinimicrobium</taxon>
    </lineage>
</organism>
<dbReference type="AlphaFoldDB" id="A0A285VB54"/>
<keyword evidence="3" id="KW-1185">Reference proteome</keyword>
<feature type="compositionally biased region" description="Polar residues" evidence="1">
    <location>
        <begin position="26"/>
        <end position="47"/>
    </location>
</feature>
<evidence type="ECO:0000313" key="3">
    <source>
        <dbReference type="Proteomes" id="UP000219688"/>
    </source>
</evidence>
<name>A0A285VB54_9MICO</name>
<dbReference type="EMBL" id="OBQK01000001">
    <property type="protein sequence ID" value="SOC51233.1"/>
    <property type="molecule type" value="Genomic_DNA"/>
</dbReference>
<protein>
    <submittedName>
        <fullName evidence="2">Uncharacterized protein</fullName>
    </submittedName>
</protein>
<proteinExistence type="predicted"/>
<evidence type="ECO:0000256" key="1">
    <source>
        <dbReference type="SAM" id="MobiDB-lite"/>
    </source>
</evidence>